<evidence type="ECO:0000256" key="1">
    <source>
        <dbReference type="SAM" id="MobiDB-lite"/>
    </source>
</evidence>
<dbReference type="EMBL" id="JACAZH010000038">
    <property type="protein sequence ID" value="KAF7335967.1"/>
    <property type="molecule type" value="Genomic_DNA"/>
</dbReference>
<feature type="transmembrane region" description="Helical" evidence="2">
    <location>
        <begin position="72"/>
        <end position="89"/>
    </location>
</feature>
<keyword evidence="2" id="KW-0812">Transmembrane</keyword>
<accession>A0A8H7CHB4</accession>
<evidence type="ECO:0000313" key="3">
    <source>
        <dbReference type="EMBL" id="KAF7335967.1"/>
    </source>
</evidence>
<evidence type="ECO:0000313" key="4">
    <source>
        <dbReference type="Proteomes" id="UP000623467"/>
    </source>
</evidence>
<keyword evidence="2" id="KW-0472">Membrane</keyword>
<keyword evidence="4" id="KW-1185">Reference proteome</keyword>
<dbReference type="AlphaFoldDB" id="A0A8H7CHB4"/>
<dbReference type="OrthoDB" id="10346957at2759"/>
<feature type="region of interest" description="Disordered" evidence="1">
    <location>
        <begin position="129"/>
        <end position="156"/>
    </location>
</feature>
<evidence type="ECO:0000256" key="2">
    <source>
        <dbReference type="SAM" id="Phobius"/>
    </source>
</evidence>
<proteinExistence type="predicted"/>
<gene>
    <name evidence="3" type="ORF">MSAN_02310200</name>
</gene>
<dbReference type="Proteomes" id="UP000623467">
    <property type="component" value="Unassembled WGS sequence"/>
</dbReference>
<comment type="caution">
    <text evidence="3">The sequence shown here is derived from an EMBL/GenBank/DDBJ whole genome shotgun (WGS) entry which is preliminary data.</text>
</comment>
<protein>
    <submittedName>
        <fullName evidence="3">Uncharacterized protein</fullName>
    </submittedName>
</protein>
<name>A0A8H7CHB4_9AGAR</name>
<sequence length="199" mass="21968">MQCITTDVPDYVEVAAIMPLVNDTAIFFAITYRILANKMVGDSLGARVRVFFGGSTGLSRLSQALLQSGQHFYLVAVIANIALLIAVKLPQLPPLYHAILTVPCLSLINVMACQVFRKIKFGLISSDGRSRVSTTGRSTDFPPTPHSRSLPHHYNRADPTATEFGLTTFPLDVRVQREINKFEDNVDTSQEMSKPTTWA</sequence>
<feature type="transmembrane region" description="Helical" evidence="2">
    <location>
        <begin position="95"/>
        <end position="116"/>
    </location>
</feature>
<reference evidence="3" key="1">
    <citation type="submission" date="2020-05" db="EMBL/GenBank/DDBJ databases">
        <title>Mycena genomes resolve the evolution of fungal bioluminescence.</title>
        <authorList>
            <person name="Tsai I.J."/>
        </authorList>
    </citation>
    <scope>NUCLEOTIDE SEQUENCE</scope>
    <source>
        <strain evidence="3">160909Yilan</strain>
    </source>
</reference>
<organism evidence="3 4">
    <name type="scientific">Mycena sanguinolenta</name>
    <dbReference type="NCBI Taxonomy" id="230812"/>
    <lineage>
        <taxon>Eukaryota</taxon>
        <taxon>Fungi</taxon>
        <taxon>Dikarya</taxon>
        <taxon>Basidiomycota</taxon>
        <taxon>Agaricomycotina</taxon>
        <taxon>Agaricomycetes</taxon>
        <taxon>Agaricomycetidae</taxon>
        <taxon>Agaricales</taxon>
        <taxon>Marasmiineae</taxon>
        <taxon>Mycenaceae</taxon>
        <taxon>Mycena</taxon>
    </lineage>
</organism>
<keyword evidence="2" id="KW-1133">Transmembrane helix</keyword>